<dbReference type="Pfam" id="PF01328">
    <property type="entry name" value="Peroxidase_2"/>
    <property type="match status" value="1"/>
</dbReference>
<reference evidence="10 11" key="1">
    <citation type="submission" date="2018-06" db="EMBL/GenBank/DDBJ databases">
        <title>A transcriptomic atlas of mushroom development highlights an independent origin of complex multicellularity.</title>
        <authorList>
            <consortium name="DOE Joint Genome Institute"/>
            <person name="Krizsan K."/>
            <person name="Almasi E."/>
            <person name="Merenyi Z."/>
            <person name="Sahu N."/>
            <person name="Viragh M."/>
            <person name="Koszo T."/>
            <person name="Mondo S."/>
            <person name="Kiss B."/>
            <person name="Balint B."/>
            <person name="Kues U."/>
            <person name="Barry K."/>
            <person name="Hegedus J.C."/>
            <person name="Henrissat B."/>
            <person name="Johnson J."/>
            <person name="Lipzen A."/>
            <person name="Ohm R."/>
            <person name="Nagy I."/>
            <person name="Pangilinan J."/>
            <person name="Yan J."/>
            <person name="Xiong Y."/>
            <person name="Grigoriev I.V."/>
            <person name="Hibbett D.S."/>
            <person name="Nagy L.G."/>
        </authorList>
    </citation>
    <scope>NUCLEOTIDE SEQUENCE [LARGE SCALE GENOMIC DNA]</scope>
    <source>
        <strain evidence="10 11">SZMC22713</strain>
    </source>
</reference>
<keyword evidence="3" id="KW-0349">Heme</keyword>
<evidence type="ECO:0000313" key="11">
    <source>
        <dbReference type="Proteomes" id="UP000294933"/>
    </source>
</evidence>
<dbReference type="Gene3D" id="1.10.489.10">
    <property type="entry name" value="Chloroperoxidase-like"/>
    <property type="match status" value="1"/>
</dbReference>
<evidence type="ECO:0000256" key="2">
    <source>
        <dbReference type="ARBA" id="ARBA00022559"/>
    </source>
</evidence>
<dbReference type="Proteomes" id="UP000294933">
    <property type="component" value="Unassembled WGS sequence"/>
</dbReference>
<evidence type="ECO:0000256" key="7">
    <source>
        <dbReference type="ARBA" id="ARBA00025795"/>
    </source>
</evidence>
<dbReference type="OrthoDB" id="2542103at2759"/>
<accession>A0A4Y7QB86</accession>
<evidence type="ECO:0000256" key="8">
    <source>
        <dbReference type="SAM" id="MobiDB-lite"/>
    </source>
</evidence>
<dbReference type="InterPro" id="IPR000028">
    <property type="entry name" value="Chloroperoxidase"/>
</dbReference>
<keyword evidence="11" id="KW-1185">Reference proteome</keyword>
<dbReference type="PANTHER" id="PTHR33577:SF9">
    <property type="entry name" value="PEROXIDASE STCC"/>
    <property type="match status" value="1"/>
</dbReference>
<comment type="similarity">
    <text evidence="7">Belongs to the chloroperoxidase family.</text>
</comment>
<dbReference type="AlphaFoldDB" id="A0A4Y7QB86"/>
<evidence type="ECO:0000313" key="10">
    <source>
        <dbReference type="EMBL" id="TDL24854.1"/>
    </source>
</evidence>
<sequence>MLLDKEHPFIPPTTSDSRSLCPVLNALANHGYLKRDGMGVTPQEIATALHRGLGLSITLAHSMSANAFISDTIPSAKNYPFNGVFTESETKSTPRMDLAEIWSGASTPAESCGALFNNLHIIKEHDETNSQGAGIHDRSEGVPPPPYEDVGHAPRRDKPFRIGIHELYEADLMRENPDDGSLEKLRIYDTPHSNGLRKWELFVMAFADSGPESNQKWINSDTLALVLRDQKLPEPVSWKVRCRRNLGSLVDLEGMNTWILGECRRAREGSPEAGGEGATRMLSAIRKLGPVWWRR</sequence>
<evidence type="ECO:0000256" key="3">
    <source>
        <dbReference type="ARBA" id="ARBA00022617"/>
    </source>
</evidence>
<keyword evidence="5" id="KW-0560">Oxidoreductase</keyword>
<dbReference type="PANTHER" id="PTHR33577">
    <property type="entry name" value="STERIGMATOCYSTIN BIOSYNTHESIS PEROXIDASE STCC-RELATED"/>
    <property type="match status" value="1"/>
</dbReference>
<comment type="cofactor">
    <cofactor evidence="1">
        <name>heme b</name>
        <dbReference type="ChEBI" id="CHEBI:60344"/>
    </cofactor>
</comment>
<dbReference type="GO" id="GO:0046872">
    <property type="term" value="F:metal ion binding"/>
    <property type="evidence" value="ECO:0007669"/>
    <property type="project" value="UniProtKB-KW"/>
</dbReference>
<organism evidence="10 11">
    <name type="scientific">Rickenella mellea</name>
    <dbReference type="NCBI Taxonomy" id="50990"/>
    <lineage>
        <taxon>Eukaryota</taxon>
        <taxon>Fungi</taxon>
        <taxon>Dikarya</taxon>
        <taxon>Basidiomycota</taxon>
        <taxon>Agaricomycotina</taxon>
        <taxon>Agaricomycetes</taxon>
        <taxon>Hymenochaetales</taxon>
        <taxon>Rickenellaceae</taxon>
        <taxon>Rickenella</taxon>
    </lineage>
</organism>
<keyword evidence="4" id="KW-0479">Metal-binding</keyword>
<dbReference type="SUPFAM" id="SSF47571">
    <property type="entry name" value="Cloroperoxidase"/>
    <property type="match status" value="1"/>
</dbReference>
<name>A0A4Y7QB86_9AGAM</name>
<evidence type="ECO:0000256" key="1">
    <source>
        <dbReference type="ARBA" id="ARBA00001970"/>
    </source>
</evidence>
<evidence type="ECO:0000259" key="9">
    <source>
        <dbReference type="PROSITE" id="PS51405"/>
    </source>
</evidence>
<evidence type="ECO:0000256" key="6">
    <source>
        <dbReference type="ARBA" id="ARBA00023004"/>
    </source>
</evidence>
<dbReference type="VEuPathDB" id="FungiDB:BD410DRAFT_64612"/>
<feature type="domain" description="Heme haloperoxidase family profile" evidence="9">
    <location>
        <begin position="5"/>
        <end position="254"/>
    </location>
</feature>
<dbReference type="EMBL" id="ML170165">
    <property type="protein sequence ID" value="TDL24854.1"/>
    <property type="molecule type" value="Genomic_DNA"/>
</dbReference>
<feature type="region of interest" description="Disordered" evidence="8">
    <location>
        <begin position="128"/>
        <end position="156"/>
    </location>
</feature>
<evidence type="ECO:0000256" key="5">
    <source>
        <dbReference type="ARBA" id="ARBA00023002"/>
    </source>
</evidence>
<keyword evidence="2" id="KW-0575">Peroxidase</keyword>
<dbReference type="PROSITE" id="PS51405">
    <property type="entry name" value="HEME_HALOPEROXIDASE"/>
    <property type="match status" value="1"/>
</dbReference>
<gene>
    <name evidence="10" type="ORF">BD410DRAFT_64612</name>
</gene>
<proteinExistence type="inferred from homology"/>
<dbReference type="InterPro" id="IPR036851">
    <property type="entry name" value="Chloroperoxidase-like_sf"/>
</dbReference>
<dbReference type="GO" id="GO:0004601">
    <property type="term" value="F:peroxidase activity"/>
    <property type="evidence" value="ECO:0007669"/>
    <property type="project" value="UniProtKB-KW"/>
</dbReference>
<protein>
    <recommendedName>
        <fullName evidence="9">Heme haloperoxidase family profile domain-containing protein</fullName>
    </recommendedName>
</protein>
<evidence type="ECO:0000256" key="4">
    <source>
        <dbReference type="ARBA" id="ARBA00022723"/>
    </source>
</evidence>
<keyword evidence="6" id="KW-0408">Iron</keyword>